<protein>
    <recommendedName>
        <fullName evidence="2">THIF-type NAD/FAD binding fold domain-containing protein</fullName>
    </recommendedName>
</protein>
<dbReference type="InterPro" id="IPR000594">
    <property type="entry name" value="ThiF_NAD_FAD-bd"/>
</dbReference>
<evidence type="ECO:0000313" key="3">
    <source>
        <dbReference type="EMBL" id="CAG7824020.1"/>
    </source>
</evidence>
<dbReference type="PANTHER" id="PTHR10953:SF162">
    <property type="entry name" value="SUMO-ACTIVATING ENZYME SUBUNIT 1"/>
    <property type="match status" value="1"/>
</dbReference>
<gene>
    <name evidence="3" type="ORF">AFUS01_LOCUS34203</name>
</gene>
<accession>A0A8J2L2B9</accession>
<comment type="similarity">
    <text evidence="1">Belongs to the ubiquitin-activating E1 family.</text>
</comment>
<keyword evidence="4" id="KW-1185">Reference proteome</keyword>
<dbReference type="GO" id="GO:0019948">
    <property type="term" value="F:SUMO activating enzyme activity"/>
    <property type="evidence" value="ECO:0007669"/>
    <property type="project" value="TreeGrafter"/>
</dbReference>
<reference evidence="3" key="1">
    <citation type="submission" date="2021-06" db="EMBL/GenBank/DDBJ databases">
        <authorList>
            <person name="Hodson N. C."/>
            <person name="Mongue J. A."/>
            <person name="Jaron S. K."/>
        </authorList>
    </citation>
    <scope>NUCLEOTIDE SEQUENCE</scope>
</reference>
<dbReference type="OrthoDB" id="412647at2759"/>
<dbReference type="Proteomes" id="UP000708208">
    <property type="component" value="Unassembled WGS sequence"/>
</dbReference>
<organism evidence="3 4">
    <name type="scientific">Allacma fusca</name>
    <dbReference type="NCBI Taxonomy" id="39272"/>
    <lineage>
        <taxon>Eukaryota</taxon>
        <taxon>Metazoa</taxon>
        <taxon>Ecdysozoa</taxon>
        <taxon>Arthropoda</taxon>
        <taxon>Hexapoda</taxon>
        <taxon>Collembola</taxon>
        <taxon>Symphypleona</taxon>
        <taxon>Sminthuridae</taxon>
        <taxon>Allacma</taxon>
    </lineage>
</organism>
<comment type="caution">
    <text evidence="3">The sequence shown here is derived from an EMBL/GenBank/DDBJ whole genome shotgun (WGS) entry which is preliminary data.</text>
</comment>
<dbReference type="PANTHER" id="PTHR10953">
    <property type="entry name" value="UBIQUITIN-ACTIVATING ENZYME E1"/>
    <property type="match status" value="1"/>
</dbReference>
<proteinExistence type="inferred from homology"/>
<feature type="domain" description="THIF-type NAD/FAD binding fold" evidence="2">
    <location>
        <begin position="22"/>
        <end position="321"/>
    </location>
</feature>
<dbReference type="Pfam" id="PF00899">
    <property type="entry name" value="ThiF"/>
    <property type="match status" value="1"/>
</dbReference>
<evidence type="ECO:0000259" key="2">
    <source>
        <dbReference type="Pfam" id="PF00899"/>
    </source>
</evidence>
<dbReference type="AlphaFoldDB" id="A0A8J2L2B9"/>
<name>A0A8J2L2B9_9HEXA</name>
<dbReference type="InterPro" id="IPR045886">
    <property type="entry name" value="ThiF/MoeB/HesA"/>
</dbReference>
<evidence type="ECO:0000313" key="4">
    <source>
        <dbReference type="Proteomes" id="UP000708208"/>
    </source>
</evidence>
<dbReference type="GO" id="GO:0031510">
    <property type="term" value="C:SUMO activating enzyme complex"/>
    <property type="evidence" value="ECO:0007669"/>
    <property type="project" value="TreeGrafter"/>
</dbReference>
<evidence type="ECO:0000256" key="1">
    <source>
        <dbReference type="ARBA" id="ARBA00005673"/>
    </source>
</evidence>
<dbReference type="GO" id="GO:0016925">
    <property type="term" value="P:protein sumoylation"/>
    <property type="evidence" value="ECO:0007669"/>
    <property type="project" value="TreeGrafter"/>
</dbReference>
<dbReference type="GO" id="GO:0005737">
    <property type="term" value="C:cytoplasm"/>
    <property type="evidence" value="ECO:0007669"/>
    <property type="project" value="TreeGrafter"/>
</dbReference>
<dbReference type="EMBL" id="CAJVCH010531439">
    <property type="protein sequence ID" value="CAG7824020.1"/>
    <property type="molecule type" value="Genomic_DNA"/>
</dbReference>
<sequence>MVTVEDRQERDGLLTEDEAALYDRQLRLWGVDAQRRLISSRILIIGLGGLGAELAKNIILGGVKSVTLMDDSVVTEVDAASQFLVSREAVGKNRAEASVVNARKLNPMVKVDADSSNPDDKPEKFFEDFSVIVATNCTKKQILSLNRIARINNIKFFAADVFGFTSFMFSDLGEHQYRKEIVTQSTKTLPESTKVIEGVSRFAPFQDLLNLDWSLDELSKRAKKTNPAFFALFVLLDFIEEKNRRPDPFKREADYLELLNRRDAYVERHGISKEKVPDELFTDVFGAIAPVCAITGGVVSQEVVKAVSHKDVPLVNLFVYNPVDGTGYVEDFAG</sequence>